<evidence type="ECO:0000313" key="3">
    <source>
        <dbReference type="EMBL" id="RDU74590.1"/>
    </source>
</evidence>
<name>A0A3D8JB99_9HELI</name>
<keyword evidence="4" id="KW-1185">Reference proteome</keyword>
<protein>
    <submittedName>
        <fullName evidence="3">Outer membrane protein assembly factor BamD</fullName>
    </submittedName>
</protein>
<evidence type="ECO:0000313" key="4">
    <source>
        <dbReference type="Proteomes" id="UP000256695"/>
    </source>
</evidence>
<evidence type="ECO:0000259" key="2">
    <source>
        <dbReference type="Pfam" id="PF13525"/>
    </source>
</evidence>
<proteinExistence type="predicted"/>
<dbReference type="PROSITE" id="PS51257">
    <property type="entry name" value="PROKAR_LIPOPROTEIN"/>
    <property type="match status" value="1"/>
</dbReference>
<organism evidence="3 4">
    <name type="scientific">Helicobacter anseris</name>
    <dbReference type="NCBI Taxonomy" id="375926"/>
    <lineage>
        <taxon>Bacteria</taxon>
        <taxon>Pseudomonadati</taxon>
        <taxon>Campylobacterota</taxon>
        <taxon>Epsilonproteobacteria</taxon>
        <taxon>Campylobacterales</taxon>
        <taxon>Helicobacteraceae</taxon>
        <taxon>Helicobacter</taxon>
    </lineage>
</organism>
<feature type="domain" description="Outer membrane lipoprotein BamD-like" evidence="2">
    <location>
        <begin position="29"/>
        <end position="179"/>
    </location>
</feature>
<evidence type="ECO:0000256" key="1">
    <source>
        <dbReference type="ARBA" id="ARBA00022729"/>
    </source>
</evidence>
<sequence>MKNTLFFLISFVIFTLFFGCSSKDNEYNKPASYWYQAILKEIKVGSLENADNFFSSLQSEHINSPLLPDAMLILGQAHIDAKEFILADYYFDEYLKRYGTQDVLDYIAFLKLKTHYLAFINYSKDQEFLENSVSEAENFLIKFPNSRYYELAKTIQMRLTLGQNELNKAIANVYSKQKKTDAKELYLNRIDNTLEEESKPTPSHIPWYVKIFNW</sequence>
<dbReference type="Gene3D" id="1.25.40.10">
    <property type="entry name" value="Tetratricopeptide repeat domain"/>
    <property type="match status" value="1"/>
</dbReference>
<dbReference type="EMBL" id="NXLX01000001">
    <property type="protein sequence ID" value="RDU74590.1"/>
    <property type="molecule type" value="Genomic_DNA"/>
</dbReference>
<dbReference type="InterPro" id="IPR039565">
    <property type="entry name" value="BamD-like"/>
</dbReference>
<dbReference type="RefSeq" id="WP_115578299.1">
    <property type="nucleotide sequence ID" value="NZ_NXLX01000001.1"/>
</dbReference>
<accession>A0A3D8JB99</accession>
<dbReference type="OrthoDB" id="5342947at2"/>
<comment type="caution">
    <text evidence="3">The sequence shown here is derived from an EMBL/GenBank/DDBJ whole genome shotgun (WGS) entry which is preliminary data.</text>
</comment>
<keyword evidence="1" id="KW-0732">Signal</keyword>
<dbReference type="AlphaFoldDB" id="A0A3D8JB99"/>
<reference evidence="3 4" key="1">
    <citation type="submission" date="2018-04" db="EMBL/GenBank/DDBJ databases">
        <title>Novel Campyloabacter and Helicobacter Species and Strains.</title>
        <authorList>
            <person name="Mannion A.J."/>
            <person name="Shen Z."/>
            <person name="Fox J.G."/>
        </authorList>
    </citation>
    <scope>NUCLEOTIDE SEQUENCE [LARGE SCALE GENOMIC DNA]</scope>
    <source>
        <strain evidence="3 4">MIT 04-9362</strain>
    </source>
</reference>
<dbReference type="InterPro" id="IPR011990">
    <property type="entry name" value="TPR-like_helical_dom_sf"/>
</dbReference>
<dbReference type="Pfam" id="PF13525">
    <property type="entry name" value="YfiO"/>
    <property type="match status" value="1"/>
</dbReference>
<gene>
    <name evidence="3" type="ORF">CQA57_00640</name>
</gene>
<dbReference type="Proteomes" id="UP000256695">
    <property type="component" value="Unassembled WGS sequence"/>
</dbReference>